<sequence length="1449" mass="164275">MEEEELSLSTSSEIGASRRIRDGDEDEEAIKWAALEKLPTYNRLRRSILKSYAEEKSESNDQSSVFKVVQHKEVDVRTLDMNQKQEFIESVFKIVEEDNENFLRKFRNRVDRVNVQLPTVEVRYENVTVEAKCYVGNRALPTLLNTARNIVESTLETVGINAAKRTNLTILKNVSGIIKPSRMTLLLGPPSSGKTTLLHTLSGKLSPDLKKQMKGEVTYNGHKFDEFVPQKTSTYISQNDIHLAEMTVKETMDFSARCQGVGSRYDLLAELLRKEKNAGIFPEAEVDLFMKAIAVEGLESTLQTDYILKLLGLDICKDTIVGDEMTRGISGGQKKRLTTGEMIVGPTKTLFMDEISTGLDSSTTYQIVKCLQQTAHLTEATILMSLLQPAPETFALFDDIILLADGQIVYHGPHEHVLEFFEICGFQCPERKGTPDFLQEVTSRKDQENYWADKSKPYRYVSVTEFASKFNDFHVGKNLRSELSNPYNKNNSHKSALVFTKYSLPKVQLLKANFDKEWLLIKRNSFVYIFRFCHIVFLAFVSSTVFLRTEHKDNNEENALLYIGALLFTINTNMFNGFADSTITIIRLPVFYKQRDLLLYPPWTFTLPTVILRLPISIFESLVWMVLTYYPIGYAPNPERFFKQFLVVFLIQQMAAGAFRAISSVCRSMVIANTFGALAILVLLMLGGFILPHSLIPKWWSWGYWTSPLSYAFDALAINEMLAPRWMDRLASDNAKTVGVAVLEKFDIFPQSYWFWIGSATLLGFAVFFNCLFTIALTYLNPIGRPQAIIPEESANEMETGKHKTRTKMEAVRSIRNASRNGADSVLEEASGIASKRGMVLPFVPLAMSFDNINYYVDMPPKLKAKGEPENRLQLLREVTGAFRPGILTALMGVSGAGKTTLMDVLAGRKTGGYIEGEIRISGFPKNQETFARISGYCEQNDIHSPQVTVQESLIYSAFLRLPKEVSNENKMIFVEEVMELVELDNLKDAIVGIPGTSGLSTEQRKRLTIAVELVANPSIIFMDEPTSGLDARAAAIVMRTVRNTVNTGRTVVCTIHQPSIDIFEAFDELILMKRGGQVIYSGPLGSNSCRVIEYFEAIPGVPKIKEKYNPATWMLEASSTASEARLVIDFAEYYKKSSLYQQNKELVQELSTPSLGAKDLKFPTQYSQSTWGQFKSCLWKQWWTYWRSPDYILARFFFSLTAALLLGSVFWMIGTKMNNSTDLNIIIGAMFFSILSIGITNCSTVQPVVATERSVFYRERAAGMYSALPYAMAQVVVEIPYAFVQALYFSVIAYAMLGFEWRAIKFLWFLFITFLTFLYFTYYGMMAVSVTPNLQTAAILASSFYGFFNLFSGFFIPRPRIPKWWVWYYWICPVAWTVYGLILSQYGDLEDLIKVPGKEDQTIKAYINEHYGYENDFMGIVAGVLVGFPVFFAITYAMCIKFINFQHR</sequence>
<feature type="transmembrane region" description="Helical" evidence="11">
    <location>
        <begin position="1418"/>
        <end position="1440"/>
    </location>
</feature>
<name>A0AA41VNU6_PAPNU</name>
<evidence type="ECO:0000256" key="3">
    <source>
        <dbReference type="ARBA" id="ARBA00022448"/>
    </source>
</evidence>
<organism evidence="13 14">
    <name type="scientific">Papaver nudicaule</name>
    <name type="common">Iceland poppy</name>
    <dbReference type="NCBI Taxonomy" id="74823"/>
    <lineage>
        <taxon>Eukaryota</taxon>
        <taxon>Viridiplantae</taxon>
        <taxon>Streptophyta</taxon>
        <taxon>Embryophyta</taxon>
        <taxon>Tracheophyta</taxon>
        <taxon>Spermatophyta</taxon>
        <taxon>Magnoliopsida</taxon>
        <taxon>Ranunculales</taxon>
        <taxon>Papaveraceae</taxon>
        <taxon>Papaveroideae</taxon>
        <taxon>Papaver</taxon>
    </lineage>
</organism>
<feature type="transmembrane region" description="Helical" evidence="11">
    <location>
        <begin position="753"/>
        <end position="780"/>
    </location>
</feature>
<proteinExistence type="inferred from homology"/>
<feature type="transmembrane region" description="Helical" evidence="11">
    <location>
        <begin position="1193"/>
        <end position="1214"/>
    </location>
</feature>
<feature type="transmembrane region" description="Helical" evidence="11">
    <location>
        <begin position="1338"/>
        <end position="1356"/>
    </location>
</feature>
<feature type="transmembrane region" description="Helical" evidence="11">
    <location>
        <begin position="526"/>
        <end position="547"/>
    </location>
</feature>
<evidence type="ECO:0000256" key="8">
    <source>
        <dbReference type="ARBA" id="ARBA00022989"/>
    </source>
</evidence>
<evidence type="ECO:0000313" key="13">
    <source>
        <dbReference type="EMBL" id="MCL7044741.1"/>
    </source>
</evidence>
<evidence type="ECO:0000256" key="7">
    <source>
        <dbReference type="ARBA" id="ARBA00022840"/>
    </source>
</evidence>
<dbReference type="FunFam" id="3.40.50.300:FF:000059">
    <property type="entry name" value="ABC transporter G family member 40"/>
    <property type="match status" value="1"/>
</dbReference>
<dbReference type="EMBL" id="JAJJMA010261447">
    <property type="protein sequence ID" value="MCL7044741.1"/>
    <property type="molecule type" value="Genomic_DNA"/>
</dbReference>
<evidence type="ECO:0000256" key="4">
    <source>
        <dbReference type="ARBA" id="ARBA00022692"/>
    </source>
</evidence>
<feature type="region of interest" description="Disordered" evidence="10">
    <location>
        <begin position="1"/>
        <end position="25"/>
    </location>
</feature>
<evidence type="ECO:0000256" key="11">
    <source>
        <dbReference type="SAM" id="Phobius"/>
    </source>
</evidence>
<evidence type="ECO:0000256" key="9">
    <source>
        <dbReference type="ARBA" id="ARBA00023136"/>
    </source>
</evidence>
<feature type="domain" description="ABC transporter" evidence="12">
    <location>
        <begin position="155"/>
        <end position="430"/>
    </location>
</feature>
<keyword evidence="8 11" id="KW-1133">Transmembrane helix</keyword>
<dbReference type="Gene3D" id="3.40.50.300">
    <property type="entry name" value="P-loop containing nucleotide triphosphate hydrolases"/>
    <property type="match status" value="2"/>
</dbReference>
<protein>
    <recommendedName>
        <fullName evidence="12">ABC transporter domain-containing protein</fullName>
    </recommendedName>
</protein>
<feature type="transmembrane region" description="Helical" evidence="11">
    <location>
        <begin position="559"/>
        <end position="579"/>
    </location>
</feature>
<feature type="transmembrane region" description="Helical" evidence="11">
    <location>
        <begin position="1368"/>
        <end position="1387"/>
    </location>
</feature>
<evidence type="ECO:0000256" key="5">
    <source>
        <dbReference type="ARBA" id="ARBA00022737"/>
    </source>
</evidence>
<dbReference type="CDD" id="cd03232">
    <property type="entry name" value="ABCG_PDR_domain2"/>
    <property type="match status" value="1"/>
</dbReference>
<dbReference type="GO" id="GO:0005524">
    <property type="term" value="F:ATP binding"/>
    <property type="evidence" value="ECO:0007669"/>
    <property type="project" value="UniProtKB-KW"/>
</dbReference>
<comment type="caution">
    <text evidence="13">The sequence shown here is derived from an EMBL/GenBank/DDBJ whole genome shotgun (WGS) entry which is preliminary data.</text>
</comment>
<dbReference type="PROSITE" id="PS50893">
    <property type="entry name" value="ABC_TRANSPORTER_2"/>
    <property type="match status" value="2"/>
</dbReference>
<keyword evidence="4 11" id="KW-0812">Transmembrane</keyword>
<comment type="subcellular location">
    <subcellularLocation>
        <location evidence="1">Membrane</location>
        <topology evidence="1">Multi-pass membrane protein</topology>
    </subcellularLocation>
</comment>
<evidence type="ECO:0000313" key="14">
    <source>
        <dbReference type="Proteomes" id="UP001177140"/>
    </source>
</evidence>
<feature type="transmembrane region" description="Helical" evidence="11">
    <location>
        <begin position="1280"/>
        <end position="1300"/>
    </location>
</feature>
<keyword evidence="3" id="KW-0813">Transport</keyword>
<dbReference type="InterPro" id="IPR003593">
    <property type="entry name" value="AAA+_ATPase"/>
</dbReference>
<feature type="transmembrane region" description="Helical" evidence="11">
    <location>
        <begin position="600"/>
        <end position="625"/>
    </location>
</feature>
<evidence type="ECO:0000256" key="10">
    <source>
        <dbReference type="SAM" id="MobiDB-lite"/>
    </source>
</evidence>
<dbReference type="Pfam" id="PF08370">
    <property type="entry name" value="PDR_assoc"/>
    <property type="match status" value="1"/>
</dbReference>
<evidence type="ECO:0000256" key="1">
    <source>
        <dbReference type="ARBA" id="ARBA00004141"/>
    </source>
</evidence>
<evidence type="ECO:0000259" key="12">
    <source>
        <dbReference type="PROSITE" id="PS50893"/>
    </source>
</evidence>
<feature type="transmembrane region" description="Helical" evidence="11">
    <location>
        <begin position="1226"/>
        <end position="1244"/>
    </location>
</feature>
<dbReference type="Pfam" id="PF19055">
    <property type="entry name" value="ABC2_membrane_7"/>
    <property type="match status" value="2"/>
</dbReference>
<dbReference type="InterPro" id="IPR003439">
    <property type="entry name" value="ABC_transporter-like_ATP-bd"/>
</dbReference>
<keyword evidence="9 11" id="KW-0472">Membrane</keyword>
<dbReference type="InterPro" id="IPR043926">
    <property type="entry name" value="ABCG_dom"/>
</dbReference>
<dbReference type="SUPFAM" id="SSF52540">
    <property type="entry name" value="P-loop containing nucleoside triphosphate hydrolases"/>
    <property type="match status" value="2"/>
</dbReference>
<feature type="transmembrane region" description="Helical" evidence="11">
    <location>
        <begin position="645"/>
        <end position="663"/>
    </location>
</feature>
<dbReference type="InterPro" id="IPR013581">
    <property type="entry name" value="PDR_assoc"/>
</dbReference>
<feature type="transmembrane region" description="Helical" evidence="11">
    <location>
        <begin position="670"/>
        <end position="691"/>
    </location>
</feature>
<dbReference type="InterPro" id="IPR029481">
    <property type="entry name" value="ABC_trans_N"/>
</dbReference>
<feature type="domain" description="ABC transporter" evidence="12">
    <location>
        <begin position="848"/>
        <end position="1101"/>
    </location>
</feature>
<keyword evidence="14" id="KW-1185">Reference proteome</keyword>
<keyword evidence="6" id="KW-0547">Nucleotide-binding</keyword>
<dbReference type="FunFam" id="3.40.50.300:FF:000179">
    <property type="entry name" value="ABC transporter G family member 34"/>
    <property type="match status" value="1"/>
</dbReference>
<keyword evidence="5" id="KW-0677">Repeat</keyword>
<dbReference type="GO" id="GO:0140359">
    <property type="term" value="F:ABC-type transporter activity"/>
    <property type="evidence" value="ECO:0007669"/>
    <property type="project" value="InterPro"/>
</dbReference>
<reference evidence="13" key="1">
    <citation type="submission" date="2022-03" db="EMBL/GenBank/DDBJ databases">
        <title>A functionally conserved STORR gene fusion in Papaver species that diverged 16.8 million years ago.</title>
        <authorList>
            <person name="Catania T."/>
        </authorList>
    </citation>
    <scope>NUCLEOTIDE SEQUENCE</scope>
    <source>
        <strain evidence="13">S-191538</strain>
    </source>
</reference>
<feature type="transmembrane region" description="Helical" evidence="11">
    <location>
        <begin position="1307"/>
        <end position="1326"/>
    </location>
</feature>
<comment type="similarity">
    <text evidence="2">Belongs to the ABC transporter superfamily. ABCG family. PDR (TC 3.A.1.205) subfamily.</text>
</comment>
<dbReference type="GO" id="GO:0005886">
    <property type="term" value="C:plasma membrane"/>
    <property type="evidence" value="ECO:0007669"/>
    <property type="project" value="UniProtKB-ARBA"/>
</dbReference>
<evidence type="ECO:0000256" key="6">
    <source>
        <dbReference type="ARBA" id="ARBA00022741"/>
    </source>
</evidence>
<dbReference type="Proteomes" id="UP001177140">
    <property type="component" value="Unassembled WGS sequence"/>
</dbReference>
<dbReference type="Pfam" id="PF00005">
    <property type="entry name" value="ABC_tran"/>
    <property type="match status" value="2"/>
</dbReference>
<gene>
    <name evidence="13" type="ORF">MKW94_007516</name>
</gene>
<dbReference type="InterPro" id="IPR034003">
    <property type="entry name" value="ABCG_PDR_2"/>
</dbReference>
<evidence type="ECO:0000256" key="2">
    <source>
        <dbReference type="ARBA" id="ARBA00006012"/>
    </source>
</evidence>
<accession>A0AA41VNU6</accession>
<dbReference type="InterPro" id="IPR013525">
    <property type="entry name" value="ABC2_TM"/>
</dbReference>
<dbReference type="Pfam" id="PF01061">
    <property type="entry name" value="ABC2_membrane"/>
    <property type="match status" value="2"/>
</dbReference>
<dbReference type="InterPro" id="IPR027417">
    <property type="entry name" value="P-loop_NTPase"/>
</dbReference>
<dbReference type="Pfam" id="PF14510">
    <property type="entry name" value="ABC_trans_N"/>
    <property type="match status" value="1"/>
</dbReference>
<dbReference type="PANTHER" id="PTHR19241">
    <property type="entry name" value="ATP-BINDING CASSETTE TRANSPORTER"/>
    <property type="match status" value="1"/>
</dbReference>
<dbReference type="SMART" id="SM00382">
    <property type="entry name" value="AAA"/>
    <property type="match status" value="2"/>
</dbReference>
<dbReference type="GO" id="GO:0016887">
    <property type="term" value="F:ATP hydrolysis activity"/>
    <property type="evidence" value="ECO:0007669"/>
    <property type="project" value="InterPro"/>
</dbReference>
<keyword evidence="7" id="KW-0067">ATP-binding</keyword>